<dbReference type="AlphaFoldDB" id="A0A5C6TV45"/>
<keyword evidence="1" id="KW-0732">Signal</keyword>
<proteinExistence type="predicted"/>
<evidence type="ECO:0000313" key="3">
    <source>
        <dbReference type="Proteomes" id="UP000321249"/>
    </source>
</evidence>
<feature type="signal peptide" evidence="1">
    <location>
        <begin position="1"/>
        <end position="21"/>
    </location>
</feature>
<feature type="chain" id="PRO_5023131050" description="Spore coat protein U domain-containing protein" evidence="1">
    <location>
        <begin position="22"/>
        <end position="186"/>
    </location>
</feature>
<accession>A0A5C6TV45</accession>
<evidence type="ECO:0000256" key="1">
    <source>
        <dbReference type="SAM" id="SignalP"/>
    </source>
</evidence>
<name>A0A5C6TV45_9SPHN</name>
<dbReference type="Proteomes" id="UP000321249">
    <property type="component" value="Unassembled WGS sequence"/>
</dbReference>
<comment type="caution">
    <text evidence="2">The sequence shown here is derived from an EMBL/GenBank/DDBJ whole genome shotgun (WGS) entry which is preliminary data.</text>
</comment>
<protein>
    <recommendedName>
        <fullName evidence="4">Spore coat protein U domain-containing protein</fullName>
    </recommendedName>
</protein>
<reference evidence="2 3" key="1">
    <citation type="journal article" date="2015" name="J. Microbiol.">
        <title>Sphingosinicella ginsenosidimutans sp. nov., with ginsenoside converting activity.</title>
        <authorList>
            <person name="Kim J.K."/>
            <person name="Kang M.S."/>
            <person name="Park S.C."/>
            <person name="Kim K.M."/>
            <person name="Choi K."/>
            <person name="Yoon M.H."/>
            <person name="Im W.T."/>
        </authorList>
    </citation>
    <scope>NUCLEOTIDE SEQUENCE [LARGE SCALE GENOMIC DNA]</scope>
    <source>
        <strain evidence="2 3">BS-11</strain>
    </source>
</reference>
<dbReference type="EMBL" id="VOQQ01000001">
    <property type="protein sequence ID" value="TXC63568.1"/>
    <property type="molecule type" value="Genomic_DNA"/>
</dbReference>
<organism evidence="2 3">
    <name type="scientific">Allosphingosinicella ginsenosidimutans</name>
    <dbReference type="NCBI Taxonomy" id="1176539"/>
    <lineage>
        <taxon>Bacteria</taxon>
        <taxon>Pseudomonadati</taxon>
        <taxon>Pseudomonadota</taxon>
        <taxon>Alphaproteobacteria</taxon>
        <taxon>Sphingomonadales</taxon>
        <taxon>Sphingomonadaceae</taxon>
        <taxon>Allosphingosinicella</taxon>
    </lineage>
</organism>
<gene>
    <name evidence="2" type="ORF">FRZ32_07770</name>
</gene>
<keyword evidence="3" id="KW-1185">Reference proteome</keyword>
<evidence type="ECO:0008006" key="4">
    <source>
        <dbReference type="Google" id="ProtNLM"/>
    </source>
</evidence>
<evidence type="ECO:0000313" key="2">
    <source>
        <dbReference type="EMBL" id="TXC63568.1"/>
    </source>
</evidence>
<dbReference type="RefSeq" id="WP_147042974.1">
    <property type="nucleotide sequence ID" value="NZ_BAABIR010000003.1"/>
</dbReference>
<dbReference type="OrthoDB" id="7596099at2"/>
<sequence>MKKILLAAVAATSLMSAPAFAAPLDLKAFAITANVQAECSLEALSDVNFGQLAIETDPGAGALRITGNENSAQRAWASCNYPVTIRLRSLLGGLRTAQLNDGPDSADFTNRINYRLSLSPSNGSAFTGAELVTDNTGGINQTIDAVQPDAFHDRAVVRVRVLRADNPLRPLAGTYADVATITLGAI</sequence>